<evidence type="ECO:0000313" key="3">
    <source>
        <dbReference type="Proteomes" id="UP000196386"/>
    </source>
</evidence>
<dbReference type="AlphaFoldDB" id="A0A1Y4MT32"/>
<evidence type="ECO:0000313" key="2">
    <source>
        <dbReference type="EMBL" id="OUP67586.1"/>
    </source>
</evidence>
<comment type="caution">
    <text evidence="2">The sequence shown here is derived from an EMBL/GenBank/DDBJ whole genome shotgun (WGS) entry which is preliminary data.</text>
</comment>
<name>A0A1Y4MT32_9FIRM</name>
<dbReference type="EMBL" id="NFKP01000030">
    <property type="protein sequence ID" value="OUP67586.1"/>
    <property type="molecule type" value="Genomic_DNA"/>
</dbReference>
<dbReference type="RefSeq" id="WP_087302976.1">
    <property type="nucleotide sequence ID" value="NZ_NFKP01000030.1"/>
</dbReference>
<dbReference type="Proteomes" id="UP000196386">
    <property type="component" value="Unassembled WGS sequence"/>
</dbReference>
<gene>
    <name evidence="2" type="ORF">B5F11_17405</name>
</gene>
<feature type="compositionally biased region" description="Basic and acidic residues" evidence="1">
    <location>
        <begin position="371"/>
        <end position="387"/>
    </location>
</feature>
<feature type="region of interest" description="Disordered" evidence="1">
    <location>
        <begin position="369"/>
        <end position="393"/>
    </location>
</feature>
<accession>A0A1Y4MT32</accession>
<protein>
    <submittedName>
        <fullName evidence="2">Uncharacterized protein</fullName>
    </submittedName>
</protein>
<reference evidence="3" key="1">
    <citation type="submission" date="2017-04" db="EMBL/GenBank/DDBJ databases">
        <title>Function of individual gut microbiota members based on whole genome sequencing of pure cultures obtained from chicken caecum.</title>
        <authorList>
            <person name="Medvecky M."/>
            <person name="Cejkova D."/>
            <person name="Polansky O."/>
            <person name="Karasova D."/>
            <person name="Kubasova T."/>
            <person name="Cizek A."/>
            <person name="Rychlik I."/>
        </authorList>
    </citation>
    <scope>NUCLEOTIDE SEQUENCE [LARGE SCALE GENOMIC DNA]</scope>
    <source>
        <strain evidence="3">An175</strain>
    </source>
</reference>
<sequence length="393" mass="46237">MGKTKFCGEELEASIKRLPQGKPQMDAYWNAIRQADEAGDPYWRLMFRCDYCYEATFRDDPPKAIPVAAEFCALFEENSEAFIERSPDGASEMHLMIMQMGIDPIVFLPQIPMKQWETMMAEFYRWVKYYHIGLRTYWWQMARFWRYVDRKKAYEYFQKFWKTGRDGLSDCRTCERSYAVQMELLMGNRAAADEYAKPMEQGRMRFCPDTPHLYWLAYLEDALDRGDLREAEKRANALYRKGNRDKSDLSYIGAILRCWADTDPERALALFAKRLEWSIGMWDQKKVYDFDKGACVLFRRLSGTRQTVELELPQAFPLWREDGTYAAKELAGWFQTQAETIGHRFDQRNNSHYFEDDLAAALKQCGLPDSETERRNQYDRGTDHFGPDAKGTS</sequence>
<organism evidence="2 3">
    <name type="scientific">Anaerotruncus colihominis</name>
    <dbReference type="NCBI Taxonomy" id="169435"/>
    <lineage>
        <taxon>Bacteria</taxon>
        <taxon>Bacillati</taxon>
        <taxon>Bacillota</taxon>
        <taxon>Clostridia</taxon>
        <taxon>Eubacteriales</taxon>
        <taxon>Oscillospiraceae</taxon>
        <taxon>Anaerotruncus</taxon>
    </lineage>
</organism>
<evidence type="ECO:0000256" key="1">
    <source>
        <dbReference type="SAM" id="MobiDB-lite"/>
    </source>
</evidence>
<proteinExistence type="predicted"/>